<evidence type="ECO:0000256" key="4">
    <source>
        <dbReference type="ARBA" id="ARBA00022729"/>
    </source>
</evidence>
<dbReference type="GO" id="GO:0000139">
    <property type="term" value="C:Golgi membrane"/>
    <property type="evidence" value="ECO:0007669"/>
    <property type="project" value="UniProtKB-SubCell"/>
</dbReference>
<comment type="caution">
    <text evidence="11">The sequence shown here is derived from an EMBL/GenBank/DDBJ whole genome shotgun (WGS) entry which is preliminary data.</text>
</comment>
<organism evidence="11 12">
    <name type="scientific">Littorina saxatilis</name>
    <dbReference type="NCBI Taxonomy" id="31220"/>
    <lineage>
        <taxon>Eukaryota</taxon>
        <taxon>Metazoa</taxon>
        <taxon>Spiralia</taxon>
        <taxon>Lophotrochozoa</taxon>
        <taxon>Mollusca</taxon>
        <taxon>Gastropoda</taxon>
        <taxon>Caenogastropoda</taxon>
        <taxon>Littorinimorpha</taxon>
        <taxon>Littorinoidea</taxon>
        <taxon>Littorinidae</taxon>
        <taxon>Littorina</taxon>
    </lineage>
</organism>
<reference evidence="11 12" key="1">
    <citation type="submission" date="2024-02" db="EMBL/GenBank/DDBJ databases">
        <title>Chromosome-scale genome assembly of the rough periwinkle Littorina saxatilis.</title>
        <authorList>
            <person name="De Jode A."/>
            <person name="Faria R."/>
            <person name="Formenti G."/>
            <person name="Sims Y."/>
            <person name="Smith T.P."/>
            <person name="Tracey A."/>
            <person name="Wood J.M.D."/>
            <person name="Zagrodzka Z.B."/>
            <person name="Johannesson K."/>
            <person name="Butlin R.K."/>
            <person name="Leder E.H."/>
        </authorList>
    </citation>
    <scope>NUCLEOTIDE SEQUENCE [LARGE SCALE GENOMIC DNA]</scope>
    <source>
        <strain evidence="11">Snail1</strain>
        <tissue evidence="11">Muscle</tissue>
    </source>
</reference>
<dbReference type="Gene3D" id="2.70.130.10">
    <property type="entry name" value="Mannose-6-phosphate receptor binding domain"/>
    <property type="match status" value="1"/>
</dbReference>
<name>A0AAN9AKZ0_9CAEN</name>
<feature type="compositionally biased region" description="Low complexity" evidence="8">
    <location>
        <begin position="190"/>
        <end position="243"/>
    </location>
</feature>
<keyword evidence="12" id="KW-1185">Reference proteome</keyword>
<dbReference type="GO" id="GO:0010008">
    <property type="term" value="C:endosome membrane"/>
    <property type="evidence" value="ECO:0007669"/>
    <property type="project" value="UniProtKB-SubCell"/>
</dbReference>
<evidence type="ECO:0000259" key="10">
    <source>
        <dbReference type="PROSITE" id="PS51914"/>
    </source>
</evidence>
<evidence type="ECO:0000256" key="3">
    <source>
        <dbReference type="ARBA" id="ARBA00022692"/>
    </source>
</evidence>
<dbReference type="Proteomes" id="UP001374579">
    <property type="component" value="Unassembled WGS sequence"/>
</dbReference>
<feature type="domain" description="MRH" evidence="10">
    <location>
        <begin position="37"/>
        <end position="179"/>
    </location>
</feature>
<evidence type="ECO:0000256" key="5">
    <source>
        <dbReference type="ARBA" id="ARBA00022989"/>
    </source>
</evidence>
<dbReference type="AlphaFoldDB" id="A0AAN9AKZ0"/>
<evidence type="ECO:0000256" key="1">
    <source>
        <dbReference type="ARBA" id="ARBA00004308"/>
    </source>
</evidence>
<evidence type="ECO:0000313" key="11">
    <source>
        <dbReference type="EMBL" id="KAK7088838.1"/>
    </source>
</evidence>
<keyword evidence="4 9" id="KW-0732">Signal</keyword>
<evidence type="ECO:0000256" key="7">
    <source>
        <dbReference type="ARBA" id="ARBA00023157"/>
    </source>
</evidence>
<keyword evidence="7" id="KW-1015">Disulfide bond</keyword>
<keyword evidence="3" id="KW-0812">Transmembrane</keyword>
<protein>
    <recommendedName>
        <fullName evidence="10">MRH domain-containing protein</fullName>
    </recommendedName>
</protein>
<dbReference type="InterPro" id="IPR009011">
    <property type="entry name" value="Man6P_isomerase_rcpt-bd_dom_sf"/>
</dbReference>
<feature type="chain" id="PRO_5042990681" description="MRH domain-containing protein" evidence="9">
    <location>
        <begin position="24"/>
        <end position="251"/>
    </location>
</feature>
<evidence type="ECO:0000256" key="9">
    <source>
        <dbReference type="SAM" id="SignalP"/>
    </source>
</evidence>
<evidence type="ECO:0000256" key="2">
    <source>
        <dbReference type="ARBA" id="ARBA00022448"/>
    </source>
</evidence>
<evidence type="ECO:0000256" key="8">
    <source>
        <dbReference type="SAM" id="MobiDB-lite"/>
    </source>
</evidence>
<dbReference type="EMBL" id="JBAMIC010003999">
    <property type="protein sequence ID" value="KAK7088838.1"/>
    <property type="molecule type" value="Genomic_DNA"/>
</dbReference>
<gene>
    <name evidence="11" type="ORF">V1264_024661</name>
</gene>
<feature type="signal peptide" evidence="9">
    <location>
        <begin position="1"/>
        <end position="23"/>
    </location>
</feature>
<keyword evidence="6" id="KW-0472">Membrane</keyword>
<feature type="region of interest" description="Disordered" evidence="8">
    <location>
        <begin position="186"/>
        <end position="251"/>
    </location>
</feature>
<keyword evidence="5" id="KW-1133">Transmembrane helix</keyword>
<accession>A0AAN9AKZ0</accession>
<comment type="subcellular location">
    <subcellularLocation>
        <location evidence="1">Endomembrane system</location>
    </subcellularLocation>
</comment>
<dbReference type="PROSITE" id="PS51914">
    <property type="entry name" value="MRH"/>
    <property type="match status" value="1"/>
</dbReference>
<sequence>MASRYIVYVLAVCATLLWKPAMLQDTTLCSSSSPCVFDCGETTLDLVPLSRDDEQPFFPDLPDREGAFQFSFSPCSSFSEGSGCANTSVCQIDPLDANNTVDVGSTASVALTQNPQTNAAVLTYTSTQGGVKRTTTVSLVCAADGPQANGTGTLSVAGEVPLSSRNYSMTLTSQYACFHKFNGNSTTEPSVITTTSESNVTSENPPTTEPPTNTTSNINGTTSESNVTSEIPPTTEPPTNTTSQSNVRHHD</sequence>
<dbReference type="SUPFAM" id="SSF50911">
    <property type="entry name" value="Mannose 6-phosphate receptor domain"/>
    <property type="match status" value="1"/>
</dbReference>
<dbReference type="PANTHER" id="PTHR15071">
    <property type="entry name" value="MANNOSE-6-PHOSPHATE RECEPTOR FAMILY MEMBER"/>
    <property type="match status" value="1"/>
</dbReference>
<dbReference type="GO" id="GO:0005802">
    <property type="term" value="C:trans-Golgi network"/>
    <property type="evidence" value="ECO:0007669"/>
    <property type="project" value="TreeGrafter"/>
</dbReference>
<evidence type="ECO:0000313" key="12">
    <source>
        <dbReference type="Proteomes" id="UP001374579"/>
    </source>
</evidence>
<dbReference type="InterPro" id="IPR044865">
    <property type="entry name" value="MRH_dom"/>
</dbReference>
<dbReference type="PANTHER" id="PTHR15071:SF0">
    <property type="entry name" value="MANNOSE 6-PHOSPHATE RECEPTOR-LIKE PROTEIN 1"/>
    <property type="match status" value="1"/>
</dbReference>
<evidence type="ECO:0000256" key="6">
    <source>
        <dbReference type="ARBA" id="ARBA00023136"/>
    </source>
</evidence>
<proteinExistence type="predicted"/>
<keyword evidence="2" id="KW-0813">Transport</keyword>